<evidence type="ECO:0000256" key="7">
    <source>
        <dbReference type="ARBA" id="ARBA00023098"/>
    </source>
</evidence>
<dbReference type="InterPro" id="IPR002076">
    <property type="entry name" value="ELO_fam"/>
</dbReference>
<dbReference type="GO" id="GO:0030148">
    <property type="term" value="P:sphingolipid biosynthetic process"/>
    <property type="evidence" value="ECO:0007669"/>
    <property type="project" value="TreeGrafter"/>
</dbReference>
<evidence type="ECO:0000256" key="10">
    <source>
        <dbReference type="RuleBase" id="RU361115"/>
    </source>
</evidence>
<evidence type="ECO:0000256" key="5">
    <source>
        <dbReference type="ARBA" id="ARBA00022832"/>
    </source>
</evidence>
<dbReference type="PANTHER" id="PTHR11157:SF17">
    <property type="entry name" value="ELONGATION OF VERY LONG CHAIN FATTY ACIDS PROTEIN 6"/>
    <property type="match status" value="1"/>
</dbReference>
<evidence type="ECO:0000256" key="1">
    <source>
        <dbReference type="ARBA" id="ARBA00004141"/>
    </source>
</evidence>
<organism evidence="12">
    <name type="scientific">Aceria tosichella</name>
    <name type="common">wheat curl mite</name>
    <dbReference type="NCBI Taxonomy" id="561515"/>
    <lineage>
        <taxon>Eukaryota</taxon>
        <taxon>Metazoa</taxon>
        <taxon>Ecdysozoa</taxon>
        <taxon>Arthropoda</taxon>
        <taxon>Chelicerata</taxon>
        <taxon>Arachnida</taxon>
        <taxon>Acari</taxon>
        <taxon>Acariformes</taxon>
        <taxon>Trombidiformes</taxon>
        <taxon>Prostigmata</taxon>
        <taxon>Eupodina</taxon>
        <taxon>Eriophyoidea</taxon>
        <taxon>Eriophyidae</taxon>
        <taxon>Eriophyinae</taxon>
        <taxon>Aceriini</taxon>
        <taxon>Aceria</taxon>
    </lineage>
</organism>
<dbReference type="PANTHER" id="PTHR11157">
    <property type="entry name" value="FATTY ACID ACYL TRANSFERASE-RELATED"/>
    <property type="match status" value="1"/>
</dbReference>
<evidence type="ECO:0000256" key="3">
    <source>
        <dbReference type="ARBA" id="ARBA00022679"/>
    </source>
</evidence>
<sequence>MDFVDQHQFSPNYTFMFQFEKKFQHSYTKEWMQRYWHTSFYAVAIYMMVIFGGQAYMSNRPAFKLRRLLTLWNTSLALFSIIGTLRTLPELLHVLGRFGFYHSVCHPSFIEVVKPSGFWTWMFTLSKVPELGDTVFIVLRKQNLIFLHWYHHITVLLFTWFTYSEYTAPARWFVDMNYLVHSLMYSYYALRSLGFRIPKQMAMAITTSQIVQMIIGAYVTWYAYHRKSKGDACNITQATATLGLIMYLSYFALFAQFFYSSYFSPSGKKALRSTTAAQATGAVSNGAQTKRKTKDAVAAGKETKVE</sequence>
<dbReference type="GO" id="GO:0042761">
    <property type="term" value="P:very long-chain fatty acid biosynthetic process"/>
    <property type="evidence" value="ECO:0007669"/>
    <property type="project" value="TreeGrafter"/>
</dbReference>
<evidence type="ECO:0000256" key="4">
    <source>
        <dbReference type="ARBA" id="ARBA00022692"/>
    </source>
</evidence>
<feature type="transmembrane region" description="Helical" evidence="10">
    <location>
        <begin position="244"/>
        <end position="263"/>
    </location>
</feature>
<dbReference type="GO" id="GO:0034625">
    <property type="term" value="P:fatty acid elongation, monounsaturated fatty acid"/>
    <property type="evidence" value="ECO:0007669"/>
    <property type="project" value="TreeGrafter"/>
</dbReference>
<dbReference type="GO" id="GO:0034626">
    <property type="term" value="P:fatty acid elongation, polyunsaturated fatty acid"/>
    <property type="evidence" value="ECO:0007669"/>
    <property type="project" value="TreeGrafter"/>
</dbReference>
<dbReference type="PROSITE" id="PS01188">
    <property type="entry name" value="ELO"/>
    <property type="match status" value="1"/>
</dbReference>
<dbReference type="GO" id="GO:0019367">
    <property type="term" value="P:fatty acid elongation, saturated fatty acid"/>
    <property type="evidence" value="ECO:0007669"/>
    <property type="project" value="TreeGrafter"/>
</dbReference>
<gene>
    <name evidence="12" type="primary">ELOVL6</name>
    <name evidence="12" type="ORF">g.5431</name>
</gene>
<feature type="compositionally biased region" description="Polar residues" evidence="11">
    <location>
        <begin position="279"/>
        <end position="288"/>
    </location>
</feature>
<name>A0A6G1SA51_9ACAR</name>
<feature type="transmembrane region" description="Helical" evidence="10">
    <location>
        <begin position="202"/>
        <end position="224"/>
    </location>
</feature>
<feature type="transmembrane region" description="Helical" evidence="10">
    <location>
        <begin position="146"/>
        <end position="163"/>
    </location>
</feature>
<keyword evidence="3 10" id="KW-0808">Transferase</keyword>
<keyword evidence="7 10" id="KW-0443">Lipid metabolism</keyword>
<dbReference type="Pfam" id="PF01151">
    <property type="entry name" value="ELO"/>
    <property type="match status" value="1"/>
</dbReference>
<dbReference type="EC" id="2.3.1.199" evidence="10"/>
<evidence type="ECO:0000256" key="11">
    <source>
        <dbReference type="SAM" id="MobiDB-lite"/>
    </source>
</evidence>
<evidence type="ECO:0000256" key="9">
    <source>
        <dbReference type="ARBA" id="ARBA00023160"/>
    </source>
</evidence>
<keyword evidence="2 10" id="KW-0444">Lipid biosynthesis</keyword>
<dbReference type="InterPro" id="IPR030457">
    <property type="entry name" value="ELO_CS"/>
</dbReference>
<evidence type="ECO:0000256" key="6">
    <source>
        <dbReference type="ARBA" id="ARBA00022989"/>
    </source>
</evidence>
<feature type="transmembrane region" description="Helical" evidence="10">
    <location>
        <begin position="169"/>
        <end position="190"/>
    </location>
</feature>
<dbReference type="AlphaFoldDB" id="A0A6G1SA51"/>
<evidence type="ECO:0000256" key="8">
    <source>
        <dbReference type="ARBA" id="ARBA00023136"/>
    </source>
</evidence>
<accession>A0A6G1SA51</accession>
<keyword evidence="8 10" id="KW-0472">Membrane</keyword>
<evidence type="ECO:0000313" key="12">
    <source>
        <dbReference type="EMBL" id="MDE47101.1"/>
    </source>
</evidence>
<feature type="region of interest" description="Disordered" evidence="11">
    <location>
        <begin position="279"/>
        <end position="306"/>
    </location>
</feature>
<keyword evidence="5 10" id="KW-0276">Fatty acid metabolism</keyword>
<keyword evidence="4 10" id="KW-0812">Transmembrane</keyword>
<proteinExistence type="inferred from homology"/>
<comment type="catalytic activity">
    <reaction evidence="10">
        <text>a very-long-chain acyl-CoA + malonyl-CoA + H(+) = a very-long-chain 3-oxoacyl-CoA + CO2 + CoA</text>
        <dbReference type="Rhea" id="RHEA:32727"/>
        <dbReference type="ChEBI" id="CHEBI:15378"/>
        <dbReference type="ChEBI" id="CHEBI:16526"/>
        <dbReference type="ChEBI" id="CHEBI:57287"/>
        <dbReference type="ChEBI" id="CHEBI:57384"/>
        <dbReference type="ChEBI" id="CHEBI:90725"/>
        <dbReference type="ChEBI" id="CHEBI:90736"/>
        <dbReference type="EC" id="2.3.1.199"/>
    </reaction>
</comment>
<comment type="subcellular location">
    <subcellularLocation>
        <location evidence="1">Membrane</location>
        <topology evidence="1">Multi-pass membrane protein</topology>
    </subcellularLocation>
</comment>
<keyword evidence="9 10" id="KW-0275">Fatty acid biosynthesis</keyword>
<feature type="transmembrane region" description="Helical" evidence="10">
    <location>
        <begin position="35"/>
        <end position="56"/>
    </location>
</feature>
<reference evidence="12" key="1">
    <citation type="submission" date="2018-10" db="EMBL/GenBank/DDBJ databases">
        <title>Transcriptome assembly of Aceria tosichella (Wheat curl mite) Type 2.</title>
        <authorList>
            <person name="Scully E.D."/>
            <person name="Geib S.M."/>
            <person name="Palmer N.A."/>
            <person name="Gupta A.K."/>
            <person name="Sarath G."/>
            <person name="Tatineni S."/>
        </authorList>
    </citation>
    <scope>NUCLEOTIDE SEQUENCE</scope>
    <source>
        <strain evidence="12">LincolnNE</strain>
    </source>
</reference>
<dbReference type="GO" id="GO:0005789">
    <property type="term" value="C:endoplasmic reticulum membrane"/>
    <property type="evidence" value="ECO:0007669"/>
    <property type="project" value="TreeGrafter"/>
</dbReference>
<evidence type="ECO:0000256" key="2">
    <source>
        <dbReference type="ARBA" id="ARBA00022516"/>
    </source>
</evidence>
<dbReference type="GO" id="GO:0009922">
    <property type="term" value="F:fatty acid elongase activity"/>
    <property type="evidence" value="ECO:0007669"/>
    <property type="project" value="UniProtKB-EC"/>
</dbReference>
<comment type="similarity">
    <text evidence="10">Belongs to the ELO family.</text>
</comment>
<protein>
    <recommendedName>
        <fullName evidence="10">Elongation of very long chain fatty acids protein</fullName>
        <ecNumber evidence="10">2.3.1.199</ecNumber>
    </recommendedName>
    <alternativeName>
        <fullName evidence="10">Very-long-chain 3-oxoacyl-CoA synthase</fullName>
    </alternativeName>
</protein>
<dbReference type="EMBL" id="GGYP01002330">
    <property type="protein sequence ID" value="MDE47101.1"/>
    <property type="molecule type" value="Transcribed_RNA"/>
</dbReference>
<keyword evidence="6 10" id="KW-1133">Transmembrane helix</keyword>